<name>A0A7U8C749_NEPCE</name>
<keyword evidence="2" id="KW-1185">Reference proteome</keyword>
<dbReference type="RefSeq" id="WP_007019873.1">
    <property type="nucleotide sequence ID" value="NZ_CH724125.1"/>
</dbReference>
<protein>
    <recommendedName>
        <fullName evidence="3">DUF2750 domain-containing protein</fullName>
    </recommendedName>
</protein>
<gene>
    <name evidence="1" type="ORF">MED92_11379</name>
</gene>
<comment type="caution">
    <text evidence="1">The sequence shown here is derived from an EMBL/GenBank/DDBJ whole genome shotgun (WGS) entry which is preliminary data.</text>
</comment>
<organism evidence="1 2">
    <name type="scientific">Neptuniibacter caesariensis</name>
    <dbReference type="NCBI Taxonomy" id="207954"/>
    <lineage>
        <taxon>Bacteria</taxon>
        <taxon>Pseudomonadati</taxon>
        <taxon>Pseudomonadota</taxon>
        <taxon>Gammaproteobacteria</taxon>
        <taxon>Oceanospirillales</taxon>
        <taxon>Oceanospirillaceae</taxon>
        <taxon>Neptuniibacter</taxon>
    </lineage>
</organism>
<evidence type="ECO:0008006" key="3">
    <source>
        <dbReference type="Google" id="ProtNLM"/>
    </source>
</evidence>
<dbReference type="OrthoDB" id="2936081at2"/>
<dbReference type="AlphaFoldDB" id="A0A7U8C749"/>
<dbReference type="Proteomes" id="UP000002171">
    <property type="component" value="Unassembled WGS sequence"/>
</dbReference>
<dbReference type="InterPro" id="IPR021284">
    <property type="entry name" value="DUF2750"/>
</dbReference>
<reference evidence="1 2" key="1">
    <citation type="submission" date="2006-02" db="EMBL/GenBank/DDBJ databases">
        <authorList>
            <person name="Pinhassi J."/>
            <person name="Pedros-Alio C."/>
            <person name="Ferriera S."/>
            <person name="Johnson J."/>
            <person name="Kravitz S."/>
            <person name="Halpern A."/>
            <person name="Remington K."/>
            <person name="Beeson K."/>
            <person name="Tran B."/>
            <person name="Rogers Y.-H."/>
            <person name="Friedman R."/>
            <person name="Venter J.C."/>
        </authorList>
    </citation>
    <scope>NUCLEOTIDE SEQUENCE [LARGE SCALE GENOMIC DNA]</scope>
    <source>
        <strain evidence="1 2">MED92</strain>
    </source>
</reference>
<dbReference type="EMBL" id="AAOW01000009">
    <property type="protein sequence ID" value="EAR61325.1"/>
    <property type="molecule type" value="Genomic_DNA"/>
</dbReference>
<sequence length="132" mass="14857">MSQPSDIASILKMDSEQLYFHFVSEAVAQQQIWILMDHYGSVMLNTEDEDCVPVWPSQELAEAWATEEWGECKAEAIPLSKWYSNWTPGLEDDGFAVVICPIEDQDGVIAYADDLDAALRKKEQKVAKKNGS</sequence>
<dbReference type="Pfam" id="PF11042">
    <property type="entry name" value="DUF2750"/>
    <property type="match status" value="1"/>
</dbReference>
<evidence type="ECO:0000313" key="1">
    <source>
        <dbReference type="EMBL" id="EAR61325.1"/>
    </source>
</evidence>
<accession>A0A7U8C749</accession>
<proteinExistence type="predicted"/>
<evidence type="ECO:0000313" key="2">
    <source>
        <dbReference type="Proteomes" id="UP000002171"/>
    </source>
</evidence>